<dbReference type="STRING" id="91928.A0A0D1ZTF2"/>
<feature type="transmembrane region" description="Helical" evidence="7">
    <location>
        <begin position="143"/>
        <end position="162"/>
    </location>
</feature>
<dbReference type="AlphaFoldDB" id="A0A0D1ZTF2"/>
<feature type="transmembrane region" description="Helical" evidence="7">
    <location>
        <begin position="110"/>
        <end position="131"/>
    </location>
</feature>
<dbReference type="RefSeq" id="XP_016236253.1">
    <property type="nucleotide sequence ID" value="XM_016380426.1"/>
</dbReference>
<feature type="transmembrane region" description="Helical" evidence="7">
    <location>
        <begin position="182"/>
        <end position="201"/>
    </location>
</feature>
<dbReference type="PANTHER" id="PTHR19432:SF35">
    <property type="entry name" value="SOLUTE CARRIER FAMILY 45 MEMBER 3 ISOFORM X1"/>
    <property type="match status" value="1"/>
</dbReference>
<keyword evidence="9" id="KW-1185">Reference proteome</keyword>
<feature type="region of interest" description="Disordered" evidence="6">
    <location>
        <begin position="19"/>
        <end position="56"/>
    </location>
</feature>
<feature type="transmembrane region" description="Helical" evidence="7">
    <location>
        <begin position="540"/>
        <end position="561"/>
    </location>
</feature>
<evidence type="ECO:0000313" key="8">
    <source>
        <dbReference type="EMBL" id="KIW16037.1"/>
    </source>
</evidence>
<keyword evidence="5 7" id="KW-0472">Membrane</keyword>
<evidence type="ECO:0000256" key="1">
    <source>
        <dbReference type="ARBA" id="ARBA00004141"/>
    </source>
</evidence>
<accession>A0A0D1ZTF2</accession>
<dbReference type="OrthoDB" id="28755at2759"/>
<dbReference type="GeneID" id="27333171"/>
<proteinExistence type="predicted"/>
<feature type="transmembrane region" description="Helical" evidence="7">
    <location>
        <begin position="259"/>
        <end position="279"/>
    </location>
</feature>
<gene>
    <name evidence="8" type="ORF">PV08_06088</name>
</gene>
<comment type="subcellular location">
    <subcellularLocation>
        <location evidence="1">Membrane</location>
        <topology evidence="1">Multi-pass membrane protein</topology>
    </subcellularLocation>
</comment>
<dbReference type="GO" id="GO:0008506">
    <property type="term" value="F:sucrose:proton symporter activity"/>
    <property type="evidence" value="ECO:0007669"/>
    <property type="project" value="TreeGrafter"/>
</dbReference>
<keyword evidence="4 7" id="KW-1133">Transmembrane helix</keyword>
<dbReference type="GO" id="GO:0005886">
    <property type="term" value="C:plasma membrane"/>
    <property type="evidence" value="ECO:0007669"/>
    <property type="project" value="TreeGrafter"/>
</dbReference>
<dbReference type="Gene3D" id="1.20.1250.20">
    <property type="entry name" value="MFS general substrate transporter like domains"/>
    <property type="match status" value="1"/>
</dbReference>
<protein>
    <recommendedName>
        <fullName evidence="10">Major facilitator superfamily (MFS) profile domain-containing protein</fullName>
    </recommendedName>
</protein>
<evidence type="ECO:0000256" key="5">
    <source>
        <dbReference type="ARBA" id="ARBA00023136"/>
    </source>
</evidence>
<feature type="transmembrane region" description="Helical" evidence="7">
    <location>
        <begin position="71"/>
        <end position="90"/>
    </location>
</feature>
<feature type="transmembrane region" description="Helical" evidence="7">
    <location>
        <begin position="375"/>
        <end position="396"/>
    </location>
</feature>
<evidence type="ECO:0000256" key="7">
    <source>
        <dbReference type="SAM" id="Phobius"/>
    </source>
</evidence>
<sequence length="668" mass="74312">MPRRDLGDDNDERSPLIRAVNIQHSEVPQAPLAETSTSEEDSSPNERLLSGDRPPSETIGLEDSVVVSKSTWYLILLTASIGGLQIVWSVEFSNGSPYLLSLGMSKALLAGVWLAGPLTGALVQPYIGILSDRCRVSWGKRKPFMIAGTLGVIVASMILAYARDIVRLVGRLDADAPYTGGYMTATIILATVMMWCLDFSINTVQAAIRAFIVDGAPSHQQESANAWASRMTGVGNVLGYVSGYLNLPKYFHFFGNTQFKVLVVIASIALSSTVLLSILTIKERNPRLDPPSKARDESTGFAAFFRQVFVSIKRLPPQIRKVCEVQFFHWIGWFPFLFYITTYIGQLYVNPYLEPGLSDAEVEKLWAKATRVGTFALLIYAITAFSSNIVLPFLVVPAYKPKEPADEEDDIFTQPVLTPTSPIGTRSSEFPWFEAHHHRAHSEAVASEPPNGARHDEDHFFEPPQRSQSDLDVNRYVFRNTQLSDSTAKGPSRFRRWLTKLQIPGLTLRRTWLFSQLLFSVCMFSTFFISTPLAATVMTAFVGVSWSLTLWAPFALISAEISKRDEVRRKRYRQRLMDGEHDITDSKLEEEEDQAGIILGLHNVAISAPQIVATLISSAIFKLLQKPRNVPGDVSVGWTLRIGGAATLVAAFITWRMQEPADETEDNL</sequence>
<dbReference type="InterPro" id="IPR036259">
    <property type="entry name" value="MFS_trans_sf"/>
</dbReference>
<keyword evidence="2" id="KW-0813">Transport</keyword>
<dbReference type="PANTHER" id="PTHR19432">
    <property type="entry name" value="SUGAR TRANSPORTER"/>
    <property type="match status" value="1"/>
</dbReference>
<dbReference type="EMBL" id="KN847495">
    <property type="protein sequence ID" value="KIW16037.1"/>
    <property type="molecule type" value="Genomic_DNA"/>
</dbReference>
<evidence type="ECO:0000313" key="9">
    <source>
        <dbReference type="Proteomes" id="UP000053328"/>
    </source>
</evidence>
<reference evidence="8 9" key="1">
    <citation type="submission" date="2015-01" db="EMBL/GenBank/DDBJ databases">
        <title>The Genome Sequence of Exophiala spinifera CBS89968.</title>
        <authorList>
            <consortium name="The Broad Institute Genomics Platform"/>
            <person name="Cuomo C."/>
            <person name="de Hoog S."/>
            <person name="Gorbushina A."/>
            <person name="Stielow B."/>
            <person name="Teixiera M."/>
            <person name="Abouelleil A."/>
            <person name="Chapman S.B."/>
            <person name="Priest M."/>
            <person name="Young S.K."/>
            <person name="Wortman J."/>
            <person name="Nusbaum C."/>
            <person name="Birren B."/>
        </authorList>
    </citation>
    <scope>NUCLEOTIDE SEQUENCE [LARGE SCALE GENOMIC DNA]</scope>
    <source>
        <strain evidence="8 9">CBS 89968</strain>
    </source>
</reference>
<feature type="region of interest" description="Disordered" evidence="6">
    <location>
        <begin position="443"/>
        <end position="467"/>
    </location>
</feature>
<dbReference type="HOGENOM" id="CLU_018303_1_1_1"/>
<dbReference type="Proteomes" id="UP000053328">
    <property type="component" value="Unassembled WGS sequence"/>
</dbReference>
<evidence type="ECO:0000256" key="2">
    <source>
        <dbReference type="ARBA" id="ARBA00022448"/>
    </source>
</evidence>
<feature type="transmembrane region" description="Helical" evidence="7">
    <location>
        <begin position="512"/>
        <end position="534"/>
    </location>
</feature>
<evidence type="ECO:0000256" key="4">
    <source>
        <dbReference type="ARBA" id="ARBA00022989"/>
    </source>
</evidence>
<name>A0A0D1ZTF2_9EURO</name>
<evidence type="ECO:0000256" key="3">
    <source>
        <dbReference type="ARBA" id="ARBA00022692"/>
    </source>
</evidence>
<dbReference type="VEuPathDB" id="FungiDB:PV08_06088"/>
<feature type="transmembrane region" description="Helical" evidence="7">
    <location>
        <begin position="327"/>
        <end position="349"/>
    </location>
</feature>
<dbReference type="SUPFAM" id="SSF103473">
    <property type="entry name" value="MFS general substrate transporter"/>
    <property type="match status" value="2"/>
</dbReference>
<organism evidence="8 9">
    <name type="scientific">Exophiala spinifera</name>
    <dbReference type="NCBI Taxonomy" id="91928"/>
    <lineage>
        <taxon>Eukaryota</taxon>
        <taxon>Fungi</taxon>
        <taxon>Dikarya</taxon>
        <taxon>Ascomycota</taxon>
        <taxon>Pezizomycotina</taxon>
        <taxon>Eurotiomycetes</taxon>
        <taxon>Chaetothyriomycetidae</taxon>
        <taxon>Chaetothyriales</taxon>
        <taxon>Herpotrichiellaceae</taxon>
        <taxon>Exophiala</taxon>
    </lineage>
</organism>
<evidence type="ECO:0008006" key="10">
    <source>
        <dbReference type="Google" id="ProtNLM"/>
    </source>
</evidence>
<keyword evidence="3 7" id="KW-0812">Transmembrane</keyword>
<dbReference type="Pfam" id="PF13347">
    <property type="entry name" value="MFS_2"/>
    <property type="match status" value="1"/>
</dbReference>
<evidence type="ECO:0000256" key="6">
    <source>
        <dbReference type="SAM" id="MobiDB-lite"/>
    </source>
</evidence>